<feature type="compositionally biased region" description="Pro residues" evidence="11">
    <location>
        <begin position="291"/>
        <end position="305"/>
    </location>
</feature>
<dbReference type="GO" id="GO:0003723">
    <property type="term" value="F:RNA binding"/>
    <property type="evidence" value="ECO:0007669"/>
    <property type="project" value="UniProtKB-UniRule"/>
</dbReference>
<dbReference type="GO" id="GO:0006397">
    <property type="term" value="P:mRNA processing"/>
    <property type="evidence" value="ECO:0007669"/>
    <property type="project" value="UniProtKB-KW"/>
</dbReference>
<dbReference type="InterPro" id="IPR012677">
    <property type="entry name" value="Nucleotide-bd_a/b_plait_sf"/>
</dbReference>
<dbReference type="SMART" id="SM00360">
    <property type="entry name" value="RRM"/>
    <property type="match status" value="2"/>
</dbReference>
<evidence type="ECO:0000256" key="9">
    <source>
        <dbReference type="ARBA" id="ARBA00070533"/>
    </source>
</evidence>
<dbReference type="GO" id="GO:0071011">
    <property type="term" value="C:precatalytic spliceosome"/>
    <property type="evidence" value="ECO:0007669"/>
    <property type="project" value="TreeGrafter"/>
</dbReference>
<dbReference type="InterPro" id="IPR000504">
    <property type="entry name" value="RRM_dom"/>
</dbReference>
<reference evidence="13 14" key="1">
    <citation type="submission" date="2019-01" db="EMBL/GenBank/DDBJ databases">
        <authorList>
            <person name="Ferrante I. M."/>
        </authorList>
    </citation>
    <scope>NUCLEOTIDE SEQUENCE [LARGE SCALE GENOMIC DNA]</scope>
    <source>
        <strain evidence="13 14">B856</strain>
    </source>
</reference>
<evidence type="ECO:0000256" key="1">
    <source>
        <dbReference type="ARBA" id="ARBA00004123"/>
    </source>
</evidence>
<sequence>MASLANVEHRNQEATVYVGNLDAVCTEKILLELFAQVGRVKSVYMPTDKITSTHNGYGFIEFLDTQDAEYAIQILNMMKFYNRPLKVSKSSLHNSKTDMWSRDVGANLFVGNLDPVDVDEHLLYDTFGAFGTLIKQPKIMREEDTGESKGFGFVSYDSFEASDTALECMNGQYLGNRQIVVQYAFKKDTAGGQHPGGNPGGSHERHGSRAERMLAAQRNSRREEQRAQGGGSAGGPPPGRGMPPPPPPAAPGGGFGAYGRGGYYPPEQGGMMPPPPPPMVGGGMNPMGGGVPPPPPPPPPPPMMPPGHGMGGGMPPPPPPPPPPMGNSGMPPPPPPPPPPPMAMQ</sequence>
<keyword evidence="3" id="KW-0507">mRNA processing</keyword>
<keyword evidence="7" id="KW-0508">mRNA splicing</keyword>
<dbReference type="InterPro" id="IPR034159">
    <property type="entry name" value="SF3B4_RRM2"/>
</dbReference>
<evidence type="ECO:0000256" key="3">
    <source>
        <dbReference type="ARBA" id="ARBA00022664"/>
    </source>
</evidence>
<dbReference type="Pfam" id="PF00076">
    <property type="entry name" value="RRM_1"/>
    <property type="match status" value="2"/>
</dbReference>
<dbReference type="GO" id="GO:0005730">
    <property type="term" value="C:nucleolus"/>
    <property type="evidence" value="ECO:0007669"/>
    <property type="project" value="TreeGrafter"/>
</dbReference>
<evidence type="ECO:0000259" key="12">
    <source>
        <dbReference type="PROSITE" id="PS50102"/>
    </source>
</evidence>
<dbReference type="PRINTS" id="PR01217">
    <property type="entry name" value="PRICHEXTENSN"/>
</dbReference>
<dbReference type="OrthoDB" id="10259687at2759"/>
<feature type="compositionally biased region" description="Basic and acidic residues" evidence="11">
    <location>
        <begin position="202"/>
        <end position="212"/>
    </location>
</feature>
<dbReference type="PROSITE" id="PS50102">
    <property type="entry name" value="RRM"/>
    <property type="match status" value="2"/>
</dbReference>
<evidence type="ECO:0000313" key="14">
    <source>
        <dbReference type="Proteomes" id="UP000291116"/>
    </source>
</evidence>
<evidence type="ECO:0000256" key="4">
    <source>
        <dbReference type="ARBA" id="ARBA00022728"/>
    </source>
</evidence>
<keyword evidence="4" id="KW-0747">Spliceosome</keyword>
<evidence type="ECO:0000313" key="13">
    <source>
        <dbReference type="EMBL" id="VEU42847.1"/>
    </source>
</evidence>
<dbReference type="InterPro" id="IPR035979">
    <property type="entry name" value="RBD_domain_sf"/>
</dbReference>
<dbReference type="FunFam" id="3.30.70.330:FF:000505">
    <property type="entry name" value="Splicing factor 3B subunit 4"/>
    <property type="match status" value="1"/>
</dbReference>
<comment type="similarity">
    <text evidence="2">Belongs to the SF3B4 family.</text>
</comment>
<evidence type="ECO:0000256" key="8">
    <source>
        <dbReference type="ARBA" id="ARBA00023242"/>
    </source>
</evidence>
<accession>A0A448ZLD4</accession>
<keyword evidence="14" id="KW-1185">Reference proteome</keyword>
<feature type="domain" description="RRM" evidence="12">
    <location>
        <begin position="14"/>
        <end position="92"/>
    </location>
</feature>
<dbReference type="PANTHER" id="PTHR48030:SF3">
    <property type="entry name" value="SPLICING FACTOR 3B SUBUNIT 4"/>
    <property type="match status" value="1"/>
</dbReference>
<evidence type="ECO:0000256" key="6">
    <source>
        <dbReference type="ARBA" id="ARBA00022884"/>
    </source>
</evidence>
<keyword evidence="5" id="KW-0677">Repeat</keyword>
<dbReference type="GO" id="GO:0008380">
    <property type="term" value="P:RNA splicing"/>
    <property type="evidence" value="ECO:0007669"/>
    <property type="project" value="UniProtKB-KW"/>
</dbReference>
<dbReference type="FunFam" id="3.30.70.330:FF:000059">
    <property type="entry name" value="splicing factor 3B subunit 4"/>
    <property type="match status" value="1"/>
</dbReference>
<gene>
    <name evidence="13" type="ORF">PSNMU_V1.4_AUG-EV-PASAV3_0098350</name>
</gene>
<keyword evidence="8" id="KW-0539">Nucleus</keyword>
<dbReference type="CDD" id="cd12334">
    <property type="entry name" value="RRM1_SF3B4"/>
    <property type="match status" value="1"/>
</dbReference>
<keyword evidence="6 10" id="KW-0694">RNA-binding</keyword>
<dbReference type="CDD" id="cd12335">
    <property type="entry name" value="RRM2_SF3B4"/>
    <property type="match status" value="1"/>
</dbReference>
<dbReference type="Gene3D" id="3.30.70.330">
    <property type="match status" value="2"/>
</dbReference>
<feature type="compositionally biased region" description="Pro residues" evidence="11">
    <location>
        <begin position="235"/>
        <end position="250"/>
    </location>
</feature>
<evidence type="ECO:0000256" key="10">
    <source>
        <dbReference type="PROSITE-ProRule" id="PRU00176"/>
    </source>
</evidence>
<dbReference type="SUPFAM" id="SSF54928">
    <property type="entry name" value="RNA-binding domain, RBD"/>
    <property type="match status" value="1"/>
</dbReference>
<evidence type="ECO:0000256" key="5">
    <source>
        <dbReference type="ARBA" id="ARBA00022737"/>
    </source>
</evidence>
<dbReference type="InterPro" id="IPR052084">
    <property type="entry name" value="SF3B4_spliceosome_assoc"/>
</dbReference>
<feature type="domain" description="RRM" evidence="12">
    <location>
        <begin position="106"/>
        <end position="186"/>
    </location>
</feature>
<dbReference type="GO" id="GO:0048026">
    <property type="term" value="P:positive regulation of mRNA splicing, via spliceosome"/>
    <property type="evidence" value="ECO:0007669"/>
    <property type="project" value="TreeGrafter"/>
</dbReference>
<comment type="subcellular location">
    <subcellularLocation>
        <location evidence="1">Nucleus</location>
    </subcellularLocation>
</comment>
<protein>
    <recommendedName>
        <fullName evidence="9">Splicing factor 3B subunit 4</fullName>
    </recommendedName>
</protein>
<proteinExistence type="inferred from homology"/>
<feature type="compositionally biased region" description="Pro residues" evidence="11">
    <location>
        <begin position="314"/>
        <end position="345"/>
    </location>
</feature>
<dbReference type="InterPro" id="IPR034158">
    <property type="entry name" value="SF3B4_RRM1"/>
</dbReference>
<feature type="compositionally biased region" description="Gly residues" evidence="11">
    <location>
        <begin position="280"/>
        <end position="290"/>
    </location>
</feature>
<dbReference type="EMBL" id="CAACVS010000489">
    <property type="protein sequence ID" value="VEU42847.1"/>
    <property type="molecule type" value="Genomic_DNA"/>
</dbReference>
<feature type="region of interest" description="Disordered" evidence="11">
    <location>
        <begin position="188"/>
        <end position="345"/>
    </location>
</feature>
<evidence type="ECO:0000256" key="7">
    <source>
        <dbReference type="ARBA" id="ARBA00023187"/>
    </source>
</evidence>
<dbReference type="AlphaFoldDB" id="A0A448ZLD4"/>
<organism evidence="13 14">
    <name type="scientific">Pseudo-nitzschia multistriata</name>
    <dbReference type="NCBI Taxonomy" id="183589"/>
    <lineage>
        <taxon>Eukaryota</taxon>
        <taxon>Sar</taxon>
        <taxon>Stramenopiles</taxon>
        <taxon>Ochrophyta</taxon>
        <taxon>Bacillariophyta</taxon>
        <taxon>Bacillariophyceae</taxon>
        <taxon>Bacillariophycidae</taxon>
        <taxon>Bacillariales</taxon>
        <taxon>Bacillariaceae</taxon>
        <taxon>Pseudo-nitzschia</taxon>
    </lineage>
</organism>
<name>A0A448ZLD4_9STRA</name>
<dbReference type="Proteomes" id="UP000291116">
    <property type="component" value="Unassembled WGS sequence"/>
</dbReference>
<evidence type="ECO:0000256" key="2">
    <source>
        <dbReference type="ARBA" id="ARBA00008363"/>
    </source>
</evidence>
<feature type="compositionally biased region" description="Gly residues" evidence="11">
    <location>
        <begin position="251"/>
        <end position="262"/>
    </location>
</feature>
<evidence type="ECO:0000256" key="11">
    <source>
        <dbReference type="SAM" id="MobiDB-lite"/>
    </source>
</evidence>
<dbReference type="PANTHER" id="PTHR48030">
    <property type="entry name" value="SPLICING FACTOR 3B SUBUNIT 4"/>
    <property type="match status" value="1"/>
</dbReference>